<evidence type="ECO:0000313" key="20">
    <source>
        <dbReference type="Ensembl" id="ENSCRFP00000000547.1"/>
    </source>
</evidence>
<dbReference type="FunFam" id="2.30.30.40:FF:000017">
    <property type="entry name" value="Formin-binding protein 1-like isoform 1"/>
    <property type="match status" value="1"/>
</dbReference>
<dbReference type="PROSITE" id="PS50002">
    <property type="entry name" value="SH3"/>
    <property type="match status" value="1"/>
</dbReference>
<dbReference type="SUPFAM" id="SSF50044">
    <property type="entry name" value="SH3-domain"/>
    <property type="match status" value="1"/>
</dbReference>
<dbReference type="InterPro" id="IPR001452">
    <property type="entry name" value="SH3_domain"/>
</dbReference>
<dbReference type="CDD" id="cd07676">
    <property type="entry name" value="F-BAR_FBP17"/>
    <property type="match status" value="1"/>
</dbReference>
<dbReference type="InterPro" id="IPR011072">
    <property type="entry name" value="HR1_rho-bd"/>
</dbReference>
<evidence type="ECO:0000256" key="4">
    <source>
        <dbReference type="ARBA" id="ARBA00009426"/>
    </source>
</evidence>
<dbReference type="Ensembl" id="ENSCRFT00000000584.1">
    <property type="protein sequence ID" value="ENSCRFP00000000547.1"/>
    <property type="gene ID" value="ENSCRFG00000000434.1"/>
</dbReference>
<keyword evidence="5 13" id="KW-0728">SH3 domain</keyword>
<dbReference type="CDD" id="cd11629">
    <property type="entry name" value="HR1_FBP17"/>
    <property type="match status" value="1"/>
</dbReference>
<feature type="region of interest" description="Disordered" evidence="16">
    <location>
        <begin position="489"/>
        <end position="550"/>
    </location>
</feature>
<dbReference type="InterPro" id="IPR031160">
    <property type="entry name" value="F_BAR_dom"/>
</dbReference>
<dbReference type="GO" id="GO:0005856">
    <property type="term" value="C:cytoskeleton"/>
    <property type="evidence" value="ECO:0007669"/>
    <property type="project" value="UniProtKB-SubCell"/>
</dbReference>
<dbReference type="GO" id="GO:0008289">
    <property type="term" value="F:lipid binding"/>
    <property type="evidence" value="ECO:0007669"/>
    <property type="project" value="UniProtKB-KW"/>
</dbReference>
<dbReference type="InterPro" id="IPR036028">
    <property type="entry name" value="SH3-like_dom_sf"/>
</dbReference>
<dbReference type="GO" id="GO:0006897">
    <property type="term" value="P:endocytosis"/>
    <property type="evidence" value="ECO:0007669"/>
    <property type="project" value="UniProtKB-KW"/>
</dbReference>
<evidence type="ECO:0000256" key="10">
    <source>
        <dbReference type="ARBA" id="ARBA00023121"/>
    </source>
</evidence>
<dbReference type="InterPro" id="IPR037449">
    <property type="entry name" value="FNBP1_F-BAR"/>
</dbReference>
<feature type="coiled-coil region" evidence="15">
    <location>
        <begin position="155"/>
        <end position="186"/>
    </location>
</feature>
<accession>A0A8C3QEL6</accession>
<dbReference type="PANTHER" id="PTHR15735:SF13">
    <property type="entry name" value="FORMIN-BINDING PROTEIN 1"/>
    <property type="match status" value="1"/>
</dbReference>
<dbReference type="CDD" id="cd12071">
    <property type="entry name" value="SH3_FBP17"/>
    <property type="match status" value="1"/>
</dbReference>
<reference evidence="20" key="1">
    <citation type="submission" date="2025-08" db="UniProtKB">
        <authorList>
            <consortium name="Ensembl"/>
        </authorList>
    </citation>
    <scope>IDENTIFICATION</scope>
</reference>
<evidence type="ECO:0000256" key="2">
    <source>
        <dbReference type="ARBA" id="ARBA00004245"/>
    </source>
</evidence>
<dbReference type="InterPro" id="IPR027267">
    <property type="entry name" value="AH/BAR_dom_sf"/>
</dbReference>
<dbReference type="AlphaFoldDB" id="A0A8C3QEL6"/>
<evidence type="ECO:0000256" key="12">
    <source>
        <dbReference type="ARBA" id="ARBA00023212"/>
    </source>
</evidence>
<comment type="similarity">
    <text evidence="4">Belongs to the FNBP1 family.</text>
</comment>
<name>A0A8C3QEL6_9PASS</name>
<evidence type="ECO:0000256" key="14">
    <source>
        <dbReference type="PROSITE-ProRule" id="PRU01077"/>
    </source>
</evidence>
<feature type="compositionally biased region" description="Pro residues" evidence="16">
    <location>
        <begin position="338"/>
        <end position="347"/>
    </location>
</feature>
<dbReference type="Gene3D" id="2.30.30.40">
    <property type="entry name" value="SH3 Domains"/>
    <property type="match status" value="1"/>
</dbReference>
<dbReference type="Pfam" id="PF00611">
    <property type="entry name" value="FCH"/>
    <property type="match status" value="1"/>
</dbReference>
<evidence type="ECO:0000259" key="18">
    <source>
        <dbReference type="PROSITE" id="PS51741"/>
    </source>
</evidence>
<evidence type="ECO:0000256" key="7">
    <source>
        <dbReference type="ARBA" id="ARBA00022490"/>
    </source>
</evidence>
<evidence type="ECO:0000256" key="16">
    <source>
        <dbReference type="SAM" id="MobiDB-lite"/>
    </source>
</evidence>
<dbReference type="GO" id="GO:0007165">
    <property type="term" value="P:signal transduction"/>
    <property type="evidence" value="ECO:0007669"/>
    <property type="project" value="InterPro"/>
</dbReference>
<feature type="region of interest" description="Disordered" evidence="16">
    <location>
        <begin position="333"/>
        <end position="366"/>
    </location>
</feature>
<evidence type="ECO:0000256" key="9">
    <source>
        <dbReference type="ARBA" id="ARBA00023054"/>
    </source>
</evidence>
<dbReference type="Gene3D" id="1.20.1270.60">
    <property type="entry name" value="Arfaptin homology (AH) domain/BAR domain"/>
    <property type="match status" value="1"/>
</dbReference>
<evidence type="ECO:0000256" key="15">
    <source>
        <dbReference type="SAM" id="Coils"/>
    </source>
</evidence>
<feature type="domain" description="F-BAR" evidence="18">
    <location>
        <begin position="1"/>
        <end position="264"/>
    </location>
</feature>
<feature type="compositionally biased region" description="Acidic residues" evidence="16">
    <location>
        <begin position="538"/>
        <end position="548"/>
    </location>
</feature>
<dbReference type="SUPFAM" id="SSF103657">
    <property type="entry name" value="BAR/IMD domain-like"/>
    <property type="match status" value="1"/>
</dbReference>
<evidence type="ECO:0000313" key="21">
    <source>
        <dbReference type="Proteomes" id="UP000694396"/>
    </source>
</evidence>
<dbReference type="PROSITE" id="PS51741">
    <property type="entry name" value="F_BAR"/>
    <property type="match status" value="1"/>
</dbReference>
<keyword evidence="21" id="KW-1185">Reference proteome</keyword>
<dbReference type="Pfam" id="PF00018">
    <property type="entry name" value="SH3_1"/>
    <property type="match status" value="1"/>
</dbReference>
<sequence length="617" mass="71181">MSWGTELWDQFDNLEKHTQWGIDVLEKYIKFVKERTEIELSYAKQLRNLSKKYQPKKNSKEEEEYRYTSTRAFLATLNEMNDYAGQHEVISENMTSLITGELTRYVQELKQERKSHFHDGRKAQQHIETCWKQLEASKRRFERDCKEADRAQQYFEKMDADINVTKADVEKARQQAQLRHQMAEDSKAEYSSTLQKFNSEQHEHYYTHIPNIFQKIQEMEERRIVRIGESMKTFAEVDRQVIPIIGKCLDEITKAAESVDHKNDSQIVIEAFKSGFEPPGDIDFEDFTQPMKRTVSESSLSNSRGDGKSEPKFGSKSKGKLWPFIKKNKLMSLLTSPHQPPPPPPASASPSAVPNGPQSPKQQKEPLSHRFNEFMTSKPKIHCFRSLKRGLSLKLGAGPEDFSNLPPEQRRKKLQQKVDELNRDIQKEMDSRDALTKMKDVYIKNPQMGDAASVDHRLAELGQNIEKLRLEVQKFEGWLAEVEGRLPARTEQPRRQSGLYEAQNASGVNSCAQDRESPDGSYTEEQSQETEMKVPATDFDDEFDDEEPLPTIGTCKALYTFEGQNEGTISVAEGEMLYVIEEDKGDGWTRIRRNEDEEGYVPTSYVEVYLDKNAKDS</sequence>
<dbReference type="PROSITE" id="PS51860">
    <property type="entry name" value="REM_1"/>
    <property type="match status" value="1"/>
</dbReference>
<protein>
    <submittedName>
        <fullName evidence="20">Formin binding protein 1</fullName>
    </submittedName>
</protein>
<keyword evidence="9 14" id="KW-0175">Coiled coil</keyword>
<feature type="region of interest" description="Disordered" evidence="16">
    <location>
        <begin position="293"/>
        <end position="319"/>
    </location>
</feature>
<dbReference type="FunFam" id="1.20.1270.60:FF:000002">
    <property type="entry name" value="Formin-binding protein 1-like isoform 1"/>
    <property type="match status" value="1"/>
</dbReference>
<evidence type="ECO:0000259" key="17">
    <source>
        <dbReference type="PROSITE" id="PS50002"/>
    </source>
</evidence>
<keyword evidence="10" id="KW-0446">Lipid-binding</keyword>
<dbReference type="SMART" id="SM00055">
    <property type="entry name" value="FCH"/>
    <property type="match status" value="1"/>
</dbReference>
<dbReference type="Gene3D" id="6.10.140.470">
    <property type="match status" value="1"/>
</dbReference>
<evidence type="ECO:0000256" key="6">
    <source>
        <dbReference type="ARBA" id="ARBA00022475"/>
    </source>
</evidence>
<dbReference type="GO" id="GO:0005938">
    <property type="term" value="C:cell cortex"/>
    <property type="evidence" value="ECO:0007669"/>
    <property type="project" value="UniProtKB-SubCell"/>
</dbReference>
<keyword evidence="11" id="KW-0472">Membrane</keyword>
<feature type="domain" description="REM-1" evidence="19">
    <location>
        <begin position="404"/>
        <end position="481"/>
    </location>
</feature>
<organism evidence="20 21">
    <name type="scientific">Cyanoderma ruficeps</name>
    <name type="common">rufous-capped babbler</name>
    <dbReference type="NCBI Taxonomy" id="181631"/>
    <lineage>
        <taxon>Eukaryota</taxon>
        <taxon>Metazoa</taxon>
        <taxon>Chordata</taxon>
        <taxon>Craniata</taxon>
        <taxon>Vertebrata</taxon>
        <taxon>Euteleostomi</taxon>
        <taxon>Archelosauria</taxon>
        <taxon>Archosauria</taxon>
        <taxon>Dinosauria</taxon>
        <taxon>Saurischia</taxon>
        <taxon>Theropoda</taxon>
        <taxon>Coelurosauria</taxon>
        <taxon>Aves</taxon>
        <taxon>Neognathae</taxon>
        <taxon>Neoaves</taxon>
        <taxon>Telluraves</taxon>
        <taxon>Australaves</taxon>
        <taxon>Passeriformes</taxon>
        <taxon>Sylvioidea</taxon>
        <taxon>Timaliidae</taxon>
        <taxon>Cyanoderma</taxon>
    </lineage>
</organism>
<evidence type="ECO:0000256" key="11">
    <source>
        <dbReference type="ARBA" id="ARBA00023136"/>
    </source>
</evidence>
<keyword evidence="8" id="KW-0254">Endocytosis</keyword>
<dbReference type="PANTHER" id="PTHR15735">
    <property type="entry name" value="FCH AND DOUBLE SH3 DOMAINS PROTEIN"/>
    <property type="match status" value="1"/>
</dbReference>
<keyword evidence="12" id="KW-0206">Cytoskeleton</keyword>
<proteinExistence type="inferred from homology"/>
<comment type="subcellular location">
    <subcellularLocation>
        <location evidence="1">Cell membrane</location>
    </subcellularLocation>
    <subcellularLocation>
        <location evidence="3">Cytoplasm</location>
        <location evidence="3">Cell cortex</location>
    </subcellularLocation>
    <subcellularLocation>
        <location evidence="2">Cytoplasm</location>
        <location evidence="2">Cytoskeleton</location>
    </subcellularLocation>
</comment>
<evidence type="ECO:0000256" key="3">
    <source>
        <dbReference type="ARBA" id="ARBA00004544"/>
    </source>
</evidence>
<feature type="domain" description="SH3" evidence="17">
    <location>
        <begin position="550"/>
        <end position="611"/>
    </location>
</feature>
<dbReference type="Pfam" id="PF25610">
    <property type="entry name" value="HR1_TOCA"/>
    <property type="match status" value="1"/>
</dbReference>
<dbReference type="InterPro" id="IPR001060">
    <property type="entry name" value="FCH_dom"/>
</dbReference>
<feature type="compositionally biased region" description="Polar residues" evidence="16">
    <location>
        <begin position="503"/>
        <end position="512"/>
    </location>
</feature>
<keyword evidence="6" id="KW-1003">Cell membrane</keyword>
<dbReference type="SMART" id="SM00326">
    <property type="entry name" value="SH3"/>
    <property type="match status" value="1"/>
</dbReference>
<reference evidence="20" key="2">
    <citation type="submission" date="2025-09" db="UniProtKB">
        <authorList>
            <consortium name="Ensembl"/>
        </authorList>
    </citation>
    <scope>IDENTIFICATION</scope>
</reference>
<evidence type="ECO:0000256" key="8">
    <source>
        <dbReference type="ARBA" id="ARBA00022583"/>
    </source>
</evidence>
<dbReference type="Proteomes" id="UP000694396">
    <property type="component" value="Unplaced"/>
</dbReference>
<dbReference type="InterPro" id="IPR057870">
    <property type="entry name" value="HR1_TOCA"/>
</dbReference>
<keyword evidence="7" id="KW-0963">Cytoplasm</keyword>
<feature type="coiled-coil region" evidence="15">
    <location>
        <begin position="411"/>
        <end position="471"/>
    </location>
</feature>
<evidence type="ECO:0000256" key="5">
    <source>
        <dbReference type="ARBA" id="ARBA00022443"/>
    </source>
</evidence>
<dbReference type="InterPro" id="IPR035492">
    <property type="entry name" value="FNBP1_SH3"/>
</dbReference>
<evidence type="ECO:0000256" key="1">
    <source>
        <dbReference type="ARBA" id="ARBA00004236"/>
    </source>
</evidence>
<dbReference type="GO" id="GO:0005886">
    <property type="term" value="C:plasma membrane"/>
    <property type="evidence" value="ECO:0007669"/>
    <property type="project" value="UniProtKB-SubCell"/>
</dbReference>
<evidence type="ECO:0000259" key="19">
    <source>
        <dbReference type="PROSITE" id="PS51860"/>
    </source>
</evidence>
<evidence type="ECO:0000256" key="13">
    <source>
        <dbReference type="PROSITE-ProRule" id="PRU00192"/>
    </source>
</evidence>